<evidence type="ECO:0000256" key="1">
    <source>
        <dbReference type="SAM" id="Coils"/>
    </source>
</evidence>
<evidence type="ECO:0000313" key="3">
    <source>
        <dbReference type="Proteomes" id="UP000276133"/>
    </source>
</evidence>
<feature type="coiled-coil region" evidence="1">
    <location>
        <begin position="38"/>
        <end position="65"/>
    </location>
</feature>
<sequence length="748" mass="87676">NSFYFKMMQNLWTMSDPMLNSNENKWLVIGAALGELSKYQVQEKLKERNKKLLDLEENKEKSINDIFPKIPSLCYMDYFESLEPEAYPGLAPLFDRMLSTEIDSIPRRSISFAKEKIFSGDEQLMSKKYLNEHLKKFLTDEYTADLAELDSGQNLEIGYILYSYEPHADRNLEGKIAKKHIKSYWKNYEKTLALILRKAKIDINEDNLYYFANGFNNFVKRSYHACIQKSEIKHFFINKIKTIAYKKINNGLPSLHKQKLSTTNQIFFHHKKFLLISYLVKYTSFMIFILLIEALNLEYSSELDEKTSNDPKIRNKLVNTWNLARDKHLEILTQSLNQRTCDPNADLFTIVLNSLVLSTMDYVMNNFATDEDITFNQRKWLEVLVDFILNIKENKTATESEYITMFSYKQSHTVDALKFLFKIYKESTLLNWFMASVLPSCYIDRIELEIFSKETLQSNDILSLGVYLKNLIYLENNFRIEQNDKINAHFCSLLEKFKNQIDHEPLVVECYLNLFVQCLSALYHQESIYYDDTNILISLIRILNQKKGSLFYDLHKNSTSSMVNLNCLAYKANLIKNEQIFDIYELLNKESRFSDLLALFCRFLVSYGFYESVEWIEQAFSKWSKFYADFKLVILSGTSLEKVYCRVLQNHYKSGSEDVSSATIDKTCHGKMKILKSYRKPLPSILGINLKFNRNSIWNSSHRSHVKNSALKNIVVIALADFAFHHSKNFIVNDCFEAIYCLRTNSIN</sequence>
<keyword evidence="1" id="KW-0175">Coiled coil</keyword>
<evidence type="ECO:0000313" key="2">
    <source>
        <dbReference type="EMBL" id="RNA08178.1"/>
    </source>
</evidence>
<dbReference type="EMBL" id="REGN01006827">
    <property type="protein sequence ID" value="RNA08178.1"/>
    <property type="molecule type" value="Genomic_DNA"/>
</dbReference>
<organism evidence="2 3">
    <name type="scientific">Brachionus plicatilis</name>
    <name type="common">Marine rotifer</name>
    <name type="synonym">Brachionus muelleri</name>
    <dbReference type="NCBI Taxonomy" id="10195"/>
    <lineage>
        <taxon>Eukaryota</taxon>
        <taxon>Metazoa</taxon>
        <taxon>Spiralia</taxon>
        <taxon>Gnathifera</taxon>
        <taxon>Rotifera</taxon>
        <taxon>Eurotatoria</taxon>
        <taxon>Monogononta</taxon>
        <taxon>Pseudotrocha</taxon>
        <taxon>Ploima</taxon>
        <taxon>Brachionidae</taxon>
        <taxon>Brachionus</taxon>
    </lineage>
</organism>
<gene>
    <name evidence="2" type="ORF">BpHYR1_011693</name>
</gene>
<protein>
    <submittedName>
        <fullName evidence="2">Uncharacterized protein</fullName>
    </submittedName>
</protein>
<reference evidence="2 3" key="1">
    <citation type="journal article" date="2018" name="Sci. Rep.">
        <title>Genomic signatures of local adaptation to the degree of environmental predictability in rotifers.</title>
        <authorList>
            <person name="Franch-Gras L."/>
            <person name="Hahn C."/>
            <person name="Garcia-Roger E.M."/>
            <person name="Carmona M.J."/>
            <person name="Serra M."/>
            <person name="Gomez A."/>
        </authorList>
    </citation>
    <scope>NUCLEOTIDE SEQUENCE [LARGE SCALE GENOMIC DNA]</scope>
    <source>
        <strain evidence="2">HYR1</strain>
    </source>
</reference>
<name>A0A3M7QB22_BRAPC</name>
<dbReference type="AlphaFoldDB" id="A0A3M7QB22"/>
<feature type="non-terminal residue" evidence="2">
    <location>
        <position position="1"/>
    </location>
</feature>
<comment type="caution">
    <text evidence="2">The sequence shown here is derived from an EMBL/GenBank/DDBJ whole genome shotgun (WGS) entry which is preliminary data.</text>
</comment>
<keyword evidence="3" id="KW-1185">Reference proteome</keyword>
<dbReference type="Proteomes" id="UP000276133">
    <property type="component" value="Unassembled WGS sequence"/>
</dbReference>
<accession>A0A3M7QB22</accession>
<proteinExistence type="predicted"/>